<comment type="caution">
    <text evidence="1">The sequence shown here is derived from an EMBL/GenBank/DDBJ whole genome shotgun (WGS) entry which is preliminary data.</text>
</comment>
<gene>
    <name evidence="1" type="primary">DML1</name>
    <name evidence="1" type="ORF">LOY88_005283</name>
</gene>
<evidence type="ECO:0000313" key="1">
    <source>
        <dbReference type="EMBL" id="KAI2383389.1"/>
    </source>
</evidence>
<sequence length="510" mass="57872">MSRSGTAFQDSTNQANFSQESYFTYSDQETSPVDHDISFRPGLGADGSETFTPRTIIYDLKGGFGSLRQYNSLYEPDDGHGLPRSLWDGNEATHKQPAIPQNEYQKCLELGLPPPKLTAETVRYWSDFNRLFYHPKSIVQLNEYDINSQLLPFEDWSLGEGLFSNLDREYDLLDRDFRPFAEECDQLRGIQVFTGTDDAWGGFAARYIDRLSDEFGKKNIWVWALDNGTRVDKAQQLLRAKNSARSISNMANQVTAYVPIWTPPFKTPRYVNFACQSEWYFSAVTSMAVESVTLPTRLRWYDGLESWLFENASPQRIFALGATIQIEGTEPGFANQSTRNNCISLKDNDADDAEQSELSLDLNFSSIGPADRHNGDEHVFHQVRVVRNSQEDKGQPHQRQVGQNLTVQRLMQHHGHAPSIFSNFKSSLEFPILDSFPSDLIRNQSRTGSTLSVEVALSATSTIGKQIDALRETIGKRTKVEEREDLLNGLSELSEMYQAHWEDDSDYGDD</sequence>
<reference evidence="1" key="1">
    <citation type="journal article" date="2022" name="bioRxiv">
        <title>Population genetic analysis of Ophidiomyces ophidiicola, the causative agent of snake fungal disease, indicates recent introductions to the USA.</title>
        <authorList>
            <person name="Ladner J.T."/>
            <person name="Palmer J.M."/>
            <person name="Ettinger C.L."/>
            <person name="Stajich J.E."/>
            <person name="Farrell T.M."/>
            <person name="Glorioso B.M."/>
            <person name="Lawson B."/>
            <person name="Price S.J."/>
            <person name="Stengle A.G."/>
            <person name="Grear D.A."/>
            <person name="Lorch J.M."/>
        </authorList>
    </citation>
    <scope>NUCLEOTIDE SEQUENCE</scope>
    <source>
        <strain evidence="1">NWHC 24266-5</strain>
    </source>
</reference>
<accession>A0ACB8URW6</accession>
<name>A0ACB8URW6_9EURO</name>
<organism evidence="1">
    <name type="scientific">Ophidiomyces ophidiicola</name>
    <dbReference type="NCBI Taxonomy" id="1387563"/>
    <lineage>
        <taxon>Eukaryota</taxon>
        <taxon>Fungi</taxon>
        <taxon>Dikarya</taxon>
        <taxon>Ascomycota</taxon>
        <taxon>Pezizomycotina</taxon>
        <taxon>Eurotiomycetes</taxon>
        <taxon>Eurotiomycetidae</taxon>
        <taxon>Onygenales</taxon>
        <taxon>Onygenaceae</taxon>
        <taxon>Ophidiomyces</taxon>
    </lineage>
</organism>
<protein>
    <submittedName>
        <fullName evidence="1">MtDNA inheritance, partitioning of the mitochondrial organelle</fullName>
    </submittedName>
</protein>
<dbReference type="EMBL" id="JALBCA010000091">
    <property type="protein sequence ID" value="KAI2383389.1"/>
    <property type="molecule type" value="Genomic_DNA"/>
</dbReference>
<proteinExistence type="predicted"/>